<keyword evidence="3" id="KW-1185">Reference proteome</keyword>
<keyword evidence="1" id="KW-0472">Membrane</keyword>
<evidence type="ECO:0000313" key="2">
    <source>
        <dbReference type="EMBL" id="PYH41367.1"/>
    </source>
</evidence>
<name>A0A318Z4S4_9EURO</name>
<protein>
    <submittedName>
        <fullName evidence="2">Uncharacterized protein</fullName>
    </submittedName>
</protein>
<keyword evidence="1" id="KW-0812">Transmembrane</keyword>
<proteinExistence type="predicted"/>
<gene>
    <name evidence="2" type="ORF">BP01DRAFT_386502</name>
</gene>
<feature type="transmembrane region" description="Helical" evidence="1">
    <location>
        <begin position="47"/>
        <end position="68"/>
    </location>
</feature>
<dbReference type="GeneID" id="37078905"/>
<dbReference type="EMBL" id="KZ821265">
    <property type="protein sequence ID" value="PYH41367.1"/>
    <property type="molecule type" value="Genomic_DNA"/>
</dbReference>
<evidence type="ECO:0000313" key="3">
    <source>
        <dbReference type="Proteomes" id="UP000248349"/>
    </source>
</evidence>
<sequence>MSGGDDLIWLDARQHGSSTPSLASETGSLLIDSRLRPGELPEAIFNIPWGSAIAMWNLAALVILASLMPSDLSRSKRST</sequence>
<keyword evidence="1" id="KW-1133">Transmembrane helix</keyword>
<dbReference type="AlphaFoldDB" id="A0A318Z4S4"/>
<reference evidence="2 3" key="1">
    <citation type="submission" date="2016-12" db="EMBL/GenBank/DDBJ databases">
        <title>The genomes of Aspergillus section Nigri reveals drivers in fungal speciation.</title>
        <authorList>
            <consortium name="DOE Joint Genome Institute"/>
            <person name="Vesth T.C."/>
            <person name="Nybo J."/>
            <person name="Theobald S."/>
            <person name="Brandl J."/>
            <person name="Frisvad J.C."/>
            <person name="Nielsen K.F."/>
            <person name="Lyhne E.K."/>
            <person name="Kogle M.E."/>
            <person name="Kuo A."/>
            <person name="Riley R."/>
            <person name="Clum A."/>
            <person name="Nolan M."/>
            <person name="Lipzen A."/>
            <person name="Salamov A."/>
            <person name="Henrissat B."/>
            <person name="Wiebenga A."/>
            <person name="De Vries R.P."/>
            <person name="Grigoriev I.V."/>
            <person name="Mortensen U.H."/>
            <person name="Andersen M.R."/>
            <person name="Baker S.E."/>
        </authorList>
    </citation>
    <scope>NUCLEOTIDE SEQUENCE [LARGE SCALE GENOMIC DNA]</scope>
    <source>
        <strain evidence="2 3">JOP 1030-1</strain>
    </source>
</reference>
<evidence type="ECO:0000256" key="1">
    <source>
        <dbReference type="SAM" id="Phobius"/>
    </source>
</evidence>
<organism evidence="2 3">
    <name type="scientific">Aspergillus saccharolyticus JOP 1030-1</name>
    <dbReference type="NCBI Taxonomy" id="1450539"/>
    <lineage>
        <taxon>Eukaryota</taxon>
        <taxon>Fungi</taxon>
        <taxon>Dikarya</taxon>
        <taxon>Ascomycota</taxon>
        <taxon>Pezizomycotina</taxon>
        <taxon>Eurotiomycetes</taxon>
        <taxon>Eurotiomycetidae</taxon>
        <taxon>Eurotiales</taxon>
        <taxon>Aspergillaceae</taxon>
        <taxon>Aspergillus</taxon>
        <taxon>Aspergillus subgen. Circumdati</taxon>
    </lineage>
</organism>
<dbReference type="Proteomes" id="UP000248349">
    <property type="component" value="Unassembled WGS sequence"/>
</dbReference>
<accession>A0A318Z4S4</accession>
<dbReference type="RefSeq" id="XP_025427349.1">
    <property type="nucleotide sequence ID" value="XM_025577676.1"/>
</dbReference>